<reference evidence="2" key="1">
    <citation type="submission" date="2022-03" db="EMBL/GenBank/DDBJ databases">
        <authorList>
            <person name="Martin H S."/>
        </authorList>
    </citation>
    <scope>NUCLEOTIDE SEQUENCE</scope>
</reference>
<evidence type="ECO:0000313" key="3">
    <source>
        <dbReference type="Proteomes" id="UP000837857"/>
    </source>
</evidence>
<protein>
    <submittedName>
        <fullName evidence="2">Uncharacterized protein</fullName>
    </submittedName>
</protein>
<sequence length="142" mass="16228">MMIQADEIVEFLRYINQTAVHFLNAFFHVHRDARLLALAESDPRGPTPTEASERVPTPSLPQRQLRAGRHRRRTCPADAIAQQRGQSPRYTGEVRVCTRRRAVVVLLSRRVWCDALWAVVWHCFGGKRITDAALTLMAPSQR</sequence>
<organism evidence="2 3">
    <name type="scientific">Iphiclides podalirius</name>
    <name type="common">scarce swallowtail</name>
    <dbReference type="NCBI Taxonomy" id="110791"/>
    <lineage>
        <taxon>Eukaryota</taxon>
        <taxon>Metazoa</taxon>
        <taxon>Ecdysozoa</taxon>
        <taxon>Arthropoda</taxon>
        <taxon>Hexapoda</taxon>
        <taxon>Insecta</taxon>
        <taxon>Pterygota</taxon>
        <taxon>Neoptera</taxon>
        <taxon>Endopterygota</taxon>
        <taxon>Lepidoptera</taxon>
        <taxon>Glossata</taxon>
        <taxon>Ditrysia</taxon>
        <taxon>Papilionoidea</taxon>
        <taxon>Papilionidae</taxon>
        <taxon>Papilioninae</taxon>
        <taxon>Iphiclides</taxon>
    </lineage>
</organism>
<accession>A0ABN8HTT0</accession>
<evidence type="ECO:0000313" key="2">
    <source>
        <dbReference type="EMBL" id="CAH2039157.1"/>
    </source>
</evidence>
<feature type="non-terminal residue" evidence="2">
    <location>
        <position position="142"/>
    </location>
</feature>
<gene>
    <name evidence="2" type="ORF">IPOD504_LOCUS1534</name>
</gene>
<dbReference type="EMBL" id="OW152823">
    <property type="protein sequence ID" value="CAH2039157.1"/>
    <property type="molecule type" value="Genomic_DNA"/>
</dbReference>
<proteinExistence type="predicted"/>
<evidence type="ECO:0000256" key="1">
    <source>
        <dbReference type="SAM" id="MobiDB-lite"/>
    </source>
</evidence>
<name>A0ABN8HTT0_9NEOP</name>
<dbReference type="Proteomes" id="UP000837857">
    <property type="component" value="Chromosome 11"/>
</dbReference>
<keyword evidence="3" id="KW-1185">Reference proteome</keyword>
<feature type="region of interest" description="Disordered" evidence="1">
    <location>
        <begin position="40"/>
        <end position="74"/>
    </location>
</feature>